<dbReference type="Pfam" id="PF20311">
    <property type="entry name" value="DUF6607"/>
    <property type="match status" value="1"/>
</dbReference>
<keyword evidence="3" id="KW-1185">Reference proteome</keyword>
<feature type="chain" id="PRO_5046359633" evidence="1">
    <location>
        <begin position="29"/>
        <end position="361"/>
    </location>
</feature>
<dbReference type="EMBL" id="JBHSCR010000017">
    <property type="protein sequence ID" value="MFC4349403.1"/>
    <property type="molecule type" value="Genomic_DNA"/>
</dbReference>
<dbReference type="InterPro" id="IPR046715">
    <property type="entry name" value="DUF6607"/>
</dbReference>
<protein>
    <submittedName>
        <fullName evidence="2">DUF6607 family protein</fullName>
    </submittedName>
</protein>
<dbReference type="Proteomes" id="UP001595776">
    <property type="component" value="Unassembled WGS sequence"/>
</dbReference>
<organism evidence="2 3">
    <name type="scientific">Kordiimonas lipolytica</name>
    <dbReference type="NCBI Taxonomy" id="1662421"/>
    <lineage>
        <taxon>Bacteria</taxon>
        <taxon>Pseudomonadati</taxon>
        <taxon>Pseudomonadota</taxon>
        <taxon>Alphaproteobacteria</taxon>
        <taxon>Kordiimonadales</taxon>
        <taxon>Kordiimonadaceae</taxon>
        <taxon>Kordiimonas</taxon>
    </lineage>
</organism>
<dbReference type="RefSeq" id="WP_068146704.1">
    <property type="nucleotide sequence ID" value="NZ_JBHSCR010000017.1"/>
</dbReference>
<reference evidence="3" key="1">
    <citation type="journal article" date="2019" name="Int. J. Syst. Evol. Microbiol.">
        <title>The Global Catalogue of Microorganisms (GCM) 10K type strain sequencing project: providing services to taxonomists for standard genome sequencing and annotation.</title>
        <authorList>
            <consortium name="The Broad Institute Genomics Platform"/>
            <consortium name="The Broad Institute Genome Sequencing Center for Infectious Disease"/>
            <person name="Wu L."/>
            <person name="Ma J."/>
        </authorList>
    </citation>
    <scope>NUCLEOTIDE SEQUENCE [LARGE SCALE GENOMIC DNA]</scope>
    <source>
        <strain evidence="3">CGMCC 1.15304</strain>
    </source>
</reference>
<feature type="signal peptide" evidence="1">
    <location>
        <begin position="1"/>
        <end position="28"/>
    </location>
</feature>
<name>A0ABV8UDR8_9PROT</name>
<gene>
    <name evidence="2" type="ORF">ACFO5Q_16240</name>
</gene>
<dbReference type="PROSITE" id="PS51257">
    <property type="entry name" value="PROKAR_LIPOPROTEIN"/>
    <property type="match status" value="1"/>
</dbReference>
<evidence type="ECO:0000313" key="3">
    <source>
        <dbReference type="Proteomes" id="UP001595776"/>
    </source>
</evidence>
<proteinExistence type="predicted"/>
<sequence>MTNKAIQSWRPVRQAMLAAGLMLLSACAANTQPAITAKAPVKTPAAVETDFKADRAAILAMAGDYKVTFDFQETVSFKEGYTPKERYKTGGYEMVRVIEDRGDFISLQHILVVGDGEKVPFMPIKHWRQDWQYEPATIMAFKGANTWQKQVLTKAERAGKWSQTVYQVDDAPRYAAVAAWGHSGGTSAWTSPPSWRPLPRRDATKRDDYHVIEAVNRHALTPHGWVHEQDNSKLVLTGDAPRLLVREIGVNTYDHFADFKTEVGTEYWQATQDFWAEIRGEWDTLFTENDVVALTLLGEPSELYMQILGIASDVADGKRGAKDAAEEALAVLHDYVDTNPAAPLTRLRAEATEQSEGGYSR</sequence>
<comment type="caution">
    <text evidence="2">The sequence shown here is derived from an EMBL/GenBank/DDBJ whole genome shotgun (WGS) entry which is preliminary data.</text>
</comment>
<keyword evidence="1" id="KW-0732">Signal</keyword>
<evidence type="ECO:0000256" key="1">
    <source>
        <dbReference type="SAM" id="SignalP"/>
    </source>
</evidence>
<evidence type="ECO:0000313" key="2">
    <source>
        <dbReference type="EMBL" id="MFC4349403.1"/>
    </source>
</evidence>
<accession>A0ABV8UDR8</accession>